<protein>
    <submittedName>
        <fullName evidence="2">Uncharacterized protein</fullName>
    </submittedName>
</protein>
<feature type="compositionally biased region" description="Polar residues" evidence="1">
    <location>
        <begin position="87"/>
        <end position="96"/>
    </location>
</feature>
<evidence type="ECO:0000313" key="2">
    <source>
        <dbReference type="EMBL" id="KAF6042878.1"/>
    </source>
</evidence>
<organism evidence="2 3">
    <name type="scientific">Candida parapsilosis</name>
    <name type="common">Yeast</name>
    <dbReference type="NCBI Taxonomy" id="5480"/>
    <lineage>
        <taxon>Eukaryota</taxon>
        <taxon>Fungi</taxon>
        <taxon>Dikarya</taxon>
        <taxon>Ascomycota</taxon>
        <taxon>Saccharomycotina</taxon>
        <taxon>Pichiomycetes</taxon>
        <taxon>Debaryomycetaceae</taxon>
        <taxon>Candida/Lodderomyces clade</taxon>
        <taxon>Candida</taxon>
    </lineage>
</organism>
<feature type="region of interest" description="Disordered" evidence="1">
    <location>
        <begin position="51"/>
        <end position="107"/>
    </location>
</feature>
<dbReference type="Proteomes" id="UP000590412">
    <property type="component" value="Unassembled WGS sequence"/>
</dbReference>
<reference evidence="2" key="1">
    <citation type="submission" date="2020-03" db="EMBL/GenBank/DDBJ databases">
        <title>FDA dAtabase for Regulatory Grade micrObial Sequences (FDA-ARGOS): Supporting development and validation of Infectious Disease Dx tests.</title>
        <authorList>
            <person name="Campos J."/>
            <person name="Goldberg B."/>
            <person name="Tallon L."/>
            <person name="Sadzewicz L."/>
            <person name="Vavikolanu K."/>
            <person name="Mehta A."/>
            <person name="Aluvathingal J."/>
            <person name="Nadendla S."/>
            <person name="Nandy P."/>
            <person name="Geyer C."/>
            <person name="Yan Y."/>
            <person name="Sichtig H."/>
        </authorList>
    </citation>
    <scope>NUCLEOTIDE SEQUENCE [LARGE SCALE GENOMIC DNA]</scope>
    <source>
        <strain evidence="2">FDAARGOS_652</strain>
    </source>
</reference>
<evidence type="ECO:0000313" key="3">
    <source>
        <dbReference type="Proteomes" id="UP000590412"/>
    </source>
</evidence>
<dbReference type="AlphaFoldDB" id="A0A8X7NIT3"/>
<sequence>MSHTFVNHSTKISTIESILEPKFKVMDLPPLESTTRALSIFCENTDEWQEEKHYHRRQSHQHSHSHSHSHHQHHHHHKRQKQRERNCTQSSPTSFKSKPLPTRTIPRGLFKGYNDMRRFNCISQACSLNSDAFRSCQYCRHIPYVPSPLKDVACNSNKHSTTNYASDKEYKTWSSSNSNNNNNNINNIQYRESDESDDEGYDAFNEYLSLWKQQQNINKIRVPQEVSFIAPRGKSKQQFPSHSLKTVSSNPRTTIANERCISHEQHPSKIFNTICKAKDSNNNNNNDKVETTHKGYGMLGLLKSSDLQIKQRFNDIKNSGKGTPRKQN</sequence>
<dbReference type="EMBL" id="JABWAB010000013">
    <property type="protein sequence ID" value="KAF6042878.1"/>
    <property type="molecule type" value="Genomic_DNA"/>
</dbReference>
<accession>A0A8X7NIT3</accession>
<proteinExistence type="predicted"/>
<name>A0A8X7NIT3_CANPA</name>
<gene>
    <name evidence="2" type="ORF">FOB60_005632</name>
</gene>
<feature type="compositionally biased region" description="Basic residues" evidence="1">
    <location>
        <begin position="54"/>
        <end position="82"/>
    </location>
</feature>
<comment type="caution">
    <text evidence="2">The sequence shown here is derived from an EMBL/GenBank/DDBJ whole genome shotgun (WGS) entry which is preliminary data.</text>
</comment>
<evidence type="ECO:0000256" key="1">
    <source>
        <dbReference type="SAM" id="MobiDB-lite"/>
    </source>
</evidence>